<protein>
    <submittedName>
        <fullName evidence="8">Alpha/beta fold hydrolase</fullName>
    </submittedName>
</protein>
<feature type="domain" description="Peptidase S33 tripeptidyl aminopeptidase-like C-terminal" evidence="7">
    <location>
        <begin position="476"/>
        <end position="544"/>
    </location>
</feature>
<evidence type="ECO:0000256" key="2">
    <source>
        <dbReference type="ARBA" id="ARBA00022729"/>
    </source>
</evidence>
<organism evidence="8 9">
    <name type="scientific">Tsukamurella strandjordii</name>
    <dbReference type="NCBI Taxonomy" id="147577"/>
    <lineage>
        <taxon>Bacteria</taxon>
        <taxon>Bacillati</taxon>
        <taxon>Actinomycetota</taxon>
        <taxon>Actinomycetes</taxon>
        <taxon>Mycobacteriales</taxon>
        <taxon>Tsukamurellaceae</taxon>
        <taxon>Tsukamurella</taxon>
    </lineage>
</organism>
<dbReference type="AlphaFoldDB" id="A0AA90NBM5"/>
<feature type="chain" id="PRO_5041650432" evidence="5">
    <location>
        <begin position="42"/>
        <end position="689"/>
    </location>
</feature>
<feature type="compositionally biased region" description="Low complexity" evidence="4">
    <location>
        <begin position="607"/>
        <end position="644"/>
    </location>
</feature>
<name>A0AA90NBM5_9ACTN</name>
<evidence type="ECO:0000259" key="6">
    <source>
        <dbReference type="Pfam" id="PF00561"/>
    </source>
</evidence>
<feature type="region of interest" description="Disordered" evidence="4">
    <location>
        <begin position="553"/>
        <end position="579"/>
    </location>
</feature>
<feature type="region of interest" description="Disordered" evidence="4">
    <location>
        <begin position="607"/>
        <end position="689"/>
    </location>
</feature>
<dbReference type="Pfam" id="PF08386">
    <property type="entry name" value="Abhydrolase_4"/>
    <property type="match status" value="1"/>
</dbReference>
<evidence type="ECO:0000256" key="4">
    <source>
        <dbReference type="SAM" id="MobiDB-lite"/>
    </source>
</evidence>
<sequence length="689" mass="70394">MSGLEMRRRRPETATLIRRVTAASAAAAALVATGAYGAVHAAVEDLSWGDCPAAVTAANPDGERARCTTISVPLDYTNPAAGKIDLLVSGFLPKSGPATRVILGNPGGPGGDAYNFWGAAGRSGKWLFDDNALIAIQPRGLEFSTPLSCSTTAQCDAVIAANPNYLPNLTTENIARDMEEFRKAAGLDTVSYYGASWGTSLGAAFASMFPGSVDRLILDSNMNPKTIGVGGGALGGAAQNEAFRVRLSQYFEWAAANNDTVRLGATPLQVFEKWNTARLSASPKAYAANYLPPAAVAEDLPENLRPFAAVILPAYNTARSVYERIAYNVRLTAGLITGALTPLDVIQETRGPSSIMQNSTSKLYNRAQWTTLSAQVYGMAVQGKPDSDYPGTSAAIGASNGKVTIYDRMGPAVVDADAKAAQTGKVDLSYLPAALASAGTFLFNAATGADTAYTLSAFMRTLGNTLAFAGSNRAPDYSVKLATAPLLLQSYFDPATPYPGAAAMRDAVRGYLISVGGGDHGLFRRGEATVDNAVKQYLKDGTVSVTTAPEASLGKDGKYVIPDDRTPAPTGSPAATKVPVAASAGTQAVAGSPASSTATTSAAAATTAAPTTSGATASSSATSTATETPAAGAGATDSAASTPTVTEPATEKASTTEKASAGSSAASEPAASEQKATSAEQESTSATKD</sequence>
<reference evidence="8" key="1">
    <citation type="submission" date="2023-08" db="EMBL/GenBank/DDBJ databases">
        <title>The draft genome of Tsukamurella strandjordii strain 050030.</title>
        <authorList>
            <person name="Zhao F."/>
            <person name="Feng Y."/>
            <person name="Zong Z."/>
        </authorList>
    </citation>
    <scope>NUCLEOTIDE SEQUENCE</scope>
    <source>
        <strain evidence="8">050030</strain>
    </source>
</reference>
<proteinExistence type="inferred from homology"/>
<comment type="caution">
    <text evidence="8">The sequence shown here is derived from an EMBL/GenBank/DDBJ whole genome shotgun (WGS) entry which is preliminary data.</text>
</comment>
<dbReference type="Proteomes" id="UP001178281">
    <property type="component" value="Unassembled WGS sequence"/>
</dbReference>
<evidence type="ECO:0000256" key="1">
    <source>
        <dbReference type="ARBA" id="ARBA00010088"/>
    </source>
</evidence>
<accession>A0AA90NBM5</accession>
<comment type="similarity">
    <text evidence="1">Belongs to the peptidase S33 family.</text>
</comment>
<evidence type="ECO:0000313" key="8">
    <source>
        <dbReference type="EMBL" id="MDP0396298.1"/>
    </source>
</evidence>
<evidence type="ECO:0000259" key="7">
    <source>
        <dbReference type="Pfam" id="PF08386"/>
    </source>
</evidence>
<dbReference type="InterPro" id="IPR051601">
    <property type="entry name" value="Serine_prot/Carboxylest_S33"/>
</dbReference>
<dbReference type="EMBL" id="JAUTIX010000001">
    <property type="protein sequence ID" value="MDP0396298.1"/>
    <property type="molecule type" value="Genomic_DNA"/>
</dbReference>
<feature type="signal peptide" evidence="5">
    <location>
        <begin position="1"/>
        <end position="41"/>
    </location>
</feature>
<dbReference type="PANTHER" id="PTHR43248">
    <property type="entry name" value="2-SUCCINYL-6-HYDROXY-2,4-CYCLOHEXADIENE-1-CARBOXYLATE SYNTHASE"/>
    <property type="match status" value="1"/>
</dbReference>
<dbReference type="Pfam" id="PF00561">
    <property type="entry name" value="Abhydrolase_1"/>
    <property type="match status" value="1"/>
</dbReference>
<feature type="compositionally biased region" description="Polar residues" evidence="4">
    <location>
        <begin position="677"/>
        <end position="689"/>
    </location>
</feature>
<keyword evidence="3 8" id="KW-0378">Hydrolase</keyword>
<feature type="domain" description="AB hydrolase-1" evidence="6">
    <location>
        <begin position="105"/>
        <end position="224"/>
    </location>
</feature>
<feature type="compositionally biased region" description="Low complexity" evidence="4">
    <location>
        <begin position="652"/>
        <end position="676"/>
    </location>
</feature>
<dbReference type="InterPro" id="IPR029058">
    <property type="entry name" value="AB_hydrolase_fold"/>
</dbReference>
<feature type="compositionally biased region" description="Basic and acidic residues" evidence="4">
    <location>
        <begin position="553"/>
        <end position="566"/>
    </location>
</feature>
<gene>
    <name evidence="8" type="ORF">Q7X28_00030</name>
</gene>
<dbReference type="PANTHER" id="PTHR43248:SF29">
    <property type="entry name" value="TRIPEPTIDYL AMINOPEPTIDASE"/>
    <property type="match status" value="1"/>
</dbReference>
<dbReference type="Gene3D" id="3.40.50.1820">
    <property type="entry name" value="alpha/beta hydrolase"/>
    <property type="match status" value="1"/>
</dbReference>
<keyword evidence="9" id="KW-1185">Reference proteome</keyword>
<evidence type="ECO:0000313" key="9">
    <source>
        <dbReference type="Proteomes" id="UP001178281"/>
    </source>
</evidence>
<evidence type="ECO:0000256" key="3">
    <source>
        <dbReference type="ARBA" id="ARBA00022801"/>
    </source>
</evidence>
<dbReference type="RefSeq" id="WP_305109902.1">
    <property type="nucleotide sequence ID" value="NZ_JAUTIX010000001.1"/>
</dbReference>
<dbReference type="InterPro" id="IPR000073">
    <property type="entry name" value="AB_hydrolase_1"/>
</dbReference>
<dbReference type="GO" id="GO:0016787">
    <property type="term" value="F:hydrolase activity"/>
    <property type="evidence" value="ECO:0007669"/>
    <property type="project" value="UniProtKB-KW"/>
</dbReference>
<keyword evidence="2 5" id="KW-0732">Signal</keyword>
<dbReference type="InterPro" id="IPR013595">
    <property type="entry name" value="Pept_S33_TAP-like_C"/>
</dbReference>
<evidence type="ECO:0000256" key="5">
    <source>
        <dbReference type="SAM" id="SignalP"/>
    </source>
</evidence>
<dbReference type="SUPFAM" id="SSF53474">
    <property type="entry name" value="alpha/beta-Hydrolases"/>
    <property type="match status" value="1"/>
</dbReference>